<dbReference type="EMBL" id="BKCJ011204259">
    <property type="protein sequence ID" value="GFD03343.1"/>
    <property type="molecule type" value="Genomic_DNA"/>
</dbReference>
<sequence length="139" mass="14162">MLLLAVPVAGPGGGRFDGNPDDFVGRVGVRLRPHQFGIGRVGGAGRQPVAQRVKAGYSFGLQLPIRSPAARHLGQRATGAGSGSDWEDMAGEDKGRKSANGRPASCASNSWAAAALPPLPTGSQGVSTPSKSSGSSTRW</sequence>
<accession>A0A699T1S2</accession>
<comment type="caution">
    <text evidence="2">The sequence shown here is derived from an EMBL/GenBank/DDBJ whole genome shotgun (WGS) entry which is preliminary data.</text>
</comment>
<feature type="compositionally biased region" description="Low complexity" evidence="1">
    <location>
        <begin position="103"/>
        <end position="139"/>
    </location>
</feature>
<evidence type="ECO:0000313" key="2">
    <source>
        <dbReference type="EMBL" id="GFD03343.1"/>
    </source>
</evidence>
<organism evidence="2">
    <name type="scientific">Tanacetum cinerariifolium</name>
    <name type="common">Dalmatian daisy</name>
    <name type="synonym">Chrysanthemum cinerariifolium</name>
    <dbReference type="NCBI Taxonomy" id="118510"/>
    <lineage>
        <taxon>Eukaryota</taxon>
        <taxon>Viridiplantae</taxon>
        <taxon>Streptophyta</taxon>
        <taxon>Embryophyta</taxon>
        <taxon>Tracheophyta</taxon>
        <taxon>Spermatophyta</taxon>
        <taxon>Magnoliopsida</taxon>
        <taxon>eudicotyledons</taxon>
        <taxon>Gunneridae</taxon>
        <taxon>Pentapetalae</taxon>
        <taxon>asterids</taxon>
        <taxon>campanulids</taxon>
        <taxon>Asterales</taxon>
        <taxon>Asteraceae</taxon>
        <taxon>Asteroideae</taxon>
        <taxon>Anthemideae</taxon>
        <taxon>Anthemidinae</taxon>
        <taxon>Tanacetum</taxon>
    </lineage>
</organism>
<protein>
    <submittedName>
        <fullName evidence="2">Uncharacterized protein</fullName>
    </submittedName>
</protein>
<feature type="region of interest" description="Disordered" evidence="1">
    <location>
        <begin position="68"/>
        <end position="139"/>
    </location>
</feature>
<reference evidence="2" key="1">
    <citation type="journal article" date="2019" name="Sci. Rep.">
        <title>Draft genome of Tanacetum cinerariifolium, the natural source of mosquito coil.</title>
        <authorList>
            <person name="Yamashiro T."/>
            <person name="Shiraishi A."/>
            <person name="Satake H."/>
            <person name="Nakayama K."/>
        </authorList>
    </citation>
    <scope>NUCLEOTIDE SEQUENCE</scope>
</reference>
<dbReference type="AlphaFoldDB" id="A0A699T1S2"/>
<proteinExistence type="predicted"/>
<name>A0A699T1S2_TANCI</name>
<evidence type="ECO:0000256" key="1">
    <source>
        <dbReference type="SAM" id="MobiDB-lite"/>
    </source>
</evidence>
<gene>
    <name evidence="2" type="ORF">Tci_875312</name>
</gene>